<name>A0ACC0P7F4_RHOML</name>
<dbReference type="EMBL" id="CM046391">
    <property type="protein sequence ID" value="KAI8561607.1"/>
    <property type="molecule type" value="Genomic_DNA"/>
</dbReference>
<proteinExistence type="predicted"/>
<dbReference type="Proteomes" id="UP001062846">
    <property type="component" value="Chromosome 4"/>
</dbReference>
<comment type="caution">
    <text evidence="1">The sequence shown here is derived from an EMBL/GenBank/DDBJ whole genome shotgun (WGS) entry which is preliminary data.</text>
</comment>
<reference evidence="1" key="1">
    <citation type="submission" date="2022-02" db="EMBL/GenBank/DDBJ databases">
        <title>Plant Genome Project.</title>
        <authorList>
            <person name="Zhang R.-G."/>
        </authorList>
    </citation>
    <scope>NUCLEOTIDE SEQUENCE</scope>
    <source>
        <strain evidence="1">AT1</strain>
    </source>
</reference>
<organism evidence="1 2">
    <name type="scientific">Rhododendron molle</name>
    <name type="common">Chinese azalea</name>
    <name type="synonym">Azalea mollis</name>
    <dbReference type="NCBI Taxonomy" id="49168"/>
    <lineage>
        <taxon>Eukaryota</taxon>
        <taxon>Viridiplantae</taxon>
        <taxon>Streptophyta</taxon>
        <taxon>Embryophyta</taxon>
        <taxon>Tracheophyta</taxon>
        <taxon>Spermatophyta</taxon>
        <taxon>Magnoliopsida</taxon>
        <taxon>eudicotyledons</taxon>
        <taxon>Gunneridae</taxon>
        <taxon>Pentapetalae</taxon>
        <taxon>asterids</taxon>
        <taxon>Ericales</taxon>
        <taxon>Ericaceae</taxon>
        <taxon>Ericoideae</taxon>
        <taxon>Rhodoreae</taxon>
        <taxon>Rhododendron</taxon>
    </lineage>
</organism>
<evidence type="ECO:0000313" key="1">
    <source>
        <dbReference type="EMBL" id="KAI8561607.1"/>
    </source>
</evidence>
<gene>
    <name evidence="1" type="ORF">RHMOL_Rhmol04G0353400</name>
</gene>
<keyword evidence="2" id="KW-1185">Reference proteome</keyword>
<protein>
    <submittedName>
        <fullName evidence="1">Uncharacterized protein</fullName>
    </submittedName>
</protein>
<evidence type="ECO:0000313" key="2">
    <source>
        <dbReference type="Proteomes" id="UP001062846"/>
    </source>
</evidence>
<sequence>MNHSKHLGVSGSNSPSMSPEMAKSSSPLDSGGVTVREMIPASSSPVTAAVKNTEGSGRHVSGDLDPIGPS</sequence>
<accession>A0ACC0P7F4</accession>